<protein>
    <submittedName>
        <fullName evidence="2">Uncharacterized protein</fullName>
    </submittedName>
</protein>
<dbReference type="AlphaFoldDB" id="A0AAN6WML0"/>
<accession>A0AAN6WML0</accession>
<feature type="region of interest" description="Disordered" evidence="1">
    <location>
        <begin position="421"/>
        <end position="492"/>
    </location>
</feature>
<evidence type="ECO:0000313" key="3">
    <source>
        <dbReference type="Proteomes" id="UP001302126"/>
    </source>
</evidence>
<organism evidence="2 3">
    <name type="scientific">Podospora australis</name>
    <dbReference type="NCBI Taxonomy" id="1536484"/>
    <lineage>
        <taxon>Eukaryota</taxon>
        <taxon>Fungi</taxon>
        <taxon>Dikarya</taxon>
        <taxon>Ascomycota</taxon>
        <taxon>Pezizomycotina</taxon>
        <taxon>Sordariomycetes</taxon>
        <taxon>Sordariomycetidae</taxon>
        <taxon>Sordariales</taxon>
        <taxon>Podosporaceae</taxon>
        <taxon>Podospora</taxon>
    </lineage>
</organism>
<sequence length="584" mass="63111">MKDCTTLSTIISESVAYVYPSGRHDGGEWRCRGNHQLPPVMRSPSRMEAIAPLFTGEFPPSTSTAKEVLAQTNGHKSLRRDCDSTPSLLAFTHPVFFFSLLHSFTMARDSTMRRAAQCFLWTALASTAVAQAGDSVKNTSVIYLDNIHWLADYNNLVKMSWPAIEAAFAQPNFTDSASFSGRDWTKPYPGTPINGFGSHLSIAFDVPMPDQDEFGNETTTVSAITYNIPPSLMNANGLPKPMDPSWFICQHYWISAVPDPLEPVDHACGFLSEECRADIAKGLTQDWALDDAWACSAYAFDAIPESCEGSLGLIRQDVLGWDGSYFEDAETARTLTTNTSVHRQSWMVGTGRSYKDHNQTAHYTAMNRTYVLATVFGYSDLVDKSKAEAPFAQLSCLRPQWEELPAPPEEEEPTFTFTFSSATETETETATRTASSVTTSTVTTSGTTTKASSTSTTKVSSTSTSASTGKATSSTPTATTKTTTTSTKTSSAPTSFCTEGAIRSGISGNFIGLCSYNCEFNNCVSDACQCVAYGPAPRTAPATIAGKRGCPADGVPAADRSMYVPLCDFVCSRGYCPDAACKYC</sequence>
<dbReference type="Proteomes" id="UP001302126">
    <property type="component" value="Unassembled WGS sequence"/>
</dbReference>
<dbReference type="EMBL" id="MU864506">
    <property type="protein sequence ID" value="KAK4184081.1"/>
    <property type="molecule type" value="Genomic_DNA"/>
</dbReference>
<keyword evidence="3" id="KW-1185">Reference proteome</keyword>
<comment type="caution">
    <text evidence="2">The sequence shown here is derived from an EMBL/GenBank/DDBJ whole genome shotgun (WGS) entry which is preliminary data.</text>
</comment>
<reference evidence="2" key="2">
    <citation type="submission" date="2023-05" db="EMBL/GenBank/DDBJ databases">
        <authorList>
            <consortium name="Lawrence Berkeley National Laboratory"/>
            <person name="Steindorff A."/>
            <person name="Hensen N."/>
            <person name="Bonometti L."/>
            <person name="Westerberg I."/>
            <person name="Brannstrom I.O."/>
            <person name="Guillou S."/>
            <person name="Cros-Aarteil S."/>
            <person name="Calhoun S."/>
            <person name="Haridas S."/>
            <person name="Kuo A."/>
            <person name="Mondo S."/>
            <person name="Pangilinan J."/>
            <person name="Riley R."/>
            <person name="Labutti K."/>
            <person name="Andreopoulos B."/>
            <person name="Lipzen A."/>
            <person name="Chen C."/>
            <person name="Yanf M."/>
            <person name="Daum C."/>
            <person name="Ng V."/>
            <person name="Clum A."/>
            <person name="Ohm R."/>
            <person name="Martin F."/>
            <person name="Silar P."/>
            <person name="Natvig D."/>
            <person name="Lalanne C."/>
            <person name="Gautier V."/>
            <person name="Ament-Velasquez S.L."/>
            <person name="Kruys A."/>
            <person name="Hutchinson M.I."/>
            <person name="Powell A.J."/>
            <person name="Barry K."/>
            <person name="Miller A.N."/>
            <person name="Grigoriev I.V."/>
            <person name="Debuchy R."/>
            <person name="Gladieux P."/>
            <person name="Thoren M.H."/>
            <person name="Johannesson H."/>
        </authorList>
    </citation>
    <scope>NUCLEOTIDE SEQUENCE</scope>
    <source>
        <strain evidence="2">PSN309</strain>
    </source>
</reference>
<reference evidence="2" key="1">
    <citation type="journal article" date="2023" name="Mol. Phylogenet. Evol.">
        <title>Genome-scale phylogeny and comparative genomics of the fungal order Sordariales.</title>
        <authorList>
            <person name="Hensen N."/>
            <person name="Bonometti L."/>
            <person name="Westerberg I."/>
            <person name="Brannstrom I.O."/>
            <person name="Guillou S."/>
            <person name="Cros-Aarteil S."/>
            <person name="Calhoun S."/>
            <person name="Haridas S."/>
            <person name="Kuo A."/>
            <person name="Mondo S."/>
            <person name="Pangilinan J."/>
            <person name="Riley R."/>
            <person name="LaButti K."/>
            <person name="Andreopoulos B."/>
            <person name="Lipzen A."/>
            <person name="Chen C."/>
            <person name="Yan M."/>
            <person name="Daum C."/>
            <person name="Ng V."/>
            <person name="Clum A."/>
            <person name="Steindorff A."/>
            <person name="Ohm R.A."/>
            <person name="Martin F."/>
            <person name="Silar P."/>
            <person name="Natvig D.O."/>
            <person name="Lalanne C."/>
            <person name="Gautier V."/>
            <person name="Ament-Velasquez S.L."/>
            <person name="Kruys A."/>
            <person name="Hutchinson M.I."/>
            <person name="Powell A.J."/>
            <person name="Barry K."/>
            <person name="Miller A.N."/>
            <person name="Grigoriev I.V."/>
            <person name="Debuchy R."/>
            <person name="Gladieux P."/>
            <person name="Hiltunen Thoren M."/>
            <person name="Johannesson H."/>
        </authorList>
    </citation>
    <scope>NUCLEOTIDE SEQUENCE</scope>
    <source>
        <strain evidence="2">PSN309</strain>
    </source>
</reference>
<gene>
    <name evidence="2" type="ORF">QBC35DRAFT_506676</name>
</gene>
<proteinExistence type="predicted"/>
<evidence type="ECO:0000313" key="2">
    <source>
        <dbReference type="EMBL" id="KAK4184081.1"/>
    </source>
</evidence>
<name>A0AAN6WML0_9PEZI</name>
<evidence type="ECO:0000256" key="1">
    <source>
        <dbReference type="SAM" id="MobiDB-lite"/>
    </source>
</evidence>